<dbReference type="EMBL" id="JBHTLQ010000041">
    <property type="protein sequence ID" value="MFD1192029.1"/>
    <property type="molecule type" value="Genomic_DNA"/>
</dbReference>
<reference evidence="2" key="1">
    <citation type="journal article" date="2019" name="Int. J. Syst. Evol. Microbiol.">
        <title>The Global Catalogue of Microorganisms (GCM) 10K type strain sequencing project: providing services to taxonomists for standard genome sequencing and annotation.</title>
        <authorList>
            <consortium name="The Broad Institute Genomics Platform"/>
            <consortium name="The Broad Institute Genome Sequencing Center for Infectious Disease"/>
            <person name="Wu L."/>
            <person name="Ma J."/>
        </authorList>
    </citation>
    <scope>NUCLEOTIDE SEQUENCE [LARGE SCALE GENOMIC DNA]</scope>
    <source>
        <strain evidence="2">CCUG 55074</strain>
    </source>
</reference>
<keyword evidence="2" id="KW-1185">Reference proteome</keyword>
<evidence type="ECO:0000313" key="2">
    <source>
        <dbReference type="Proteomes" id="UP001597216"/>
    </source>
</evidence>
<gene>
    <name evidence="1" type="ORF">ACFQ27_15685</name>
</gene>
<accession>A0ABW3T4C0</accession>
<evidence type="ECO:0000313" key="1">
    <source>
        <dbReference type="EMBL" id="MFD1192029.1"/>
    </source>
</evidence>
<name>A0ABW3T4C0_9CAUL</name>
<sequence length="240" mass="25297">MRKQLMAAAAVVAMSFGLGPLPPQPAAAQQIVFDPRAVAQAVQQVRQGLAQIQQLQTQVTNQMAMLQKLGADVTQPLAQINAQASQLMQQAQAIGYNSQNIAGQFQQLYPTSLSGQSFAQIQQRLASWEANSRLTLQDSMAVQNQLVRSQTTTAGAVNGAVVASQGAAGQTAAIQATNQLLAALSSQLQGLQTILIAQARTQETILAQQQAGAVAARAETARATAYTKTGSRLPNISDFQ</sequence>
<protein>
    <submittedName>
        <fullName evidence="1">Conjugal transfer protein TrbJ</fullName>
    </submittedName>
</protein>
<organism evidence="1 2">
    <name type="scientific">Phenylobacterium conjunctum</name>
    <dbReference type="NCBI Taxonomy" id="1298959"/>
    <lineage>
        <taxon>Bacteria</taxon>
        <taxon>Pseudomonadati</taxon>
        <taxon>Pseudomonadota</taxon>
        <taxon>Alphaproteobacteria</taxon>
        <taxon>Caulobacterales</taxon>
        <taxon>Caulobacteraceae</taxon>
        <taxon>Phenylobacterium</taxon>
    </lineage>
</organism>
<dbReference type="Proteomes" id="UP001597216">
    <property type="component" value="Unassembled WGS sequence"/>
</dbReference>
<dbReference type="RefSeq" id="WP_377354259.1">
    <property type="nucleotide sequence ID" value="NZ_JBHTLQ010000041.1"/>
</dbReference>
<proteinExistence type="predicted"/>
<comment type="caution">
    <text evidence="1">The sequence shown here is derived from an EMBL/GenBank/DDBJ whole genome shotgun (WGS) entry which is preliminary data.</text>
</comment>